<sequence>MQTGRPFVMSIAGFDPSGGAGLLADIKTFEQLGVMGLGVCTAMTVQTESRCLSIEWRPIDEILTSINVLMQDYSIEALKIGVVKDAMFLEKIVETIRSHNSEIKIIWDPVLKSTSEFSFFDLKTLPLLTGVLKKIDLITPNYNEYNVLHECGLLNQSGNSSAVLVKGGHRNDKTGTDILIWNGKEILLEPDIREPSAYYPKHGSGCVLSSAVTGWLAKGENLETACVKGKLYIEKFLKSNPSLLGFHSV</sequence>
<comment type="pathway">
    <text evidence="1">Cofactor biosynthesis; thiamine diphosphate biosynthesis.</text>
</comment>
<dbReference type="PANTHER" id="PTHR20858:SF17">
    <property type="entry name" value="HYDROXYMETHYLPYRIMIDINE_PHOSPHOMETHYLPYRIMIDINE KINASE THI20-RELATED"/>
    <property type="match status" value="1"/>
</dbReference>
<accession>A0A841NIC5</accession>
<dbReference type="RefSeq" id="WP_184162632.1">
    <property type="nucleotide sequence ID" value="NZ_JACHLC010000002.1"/>
</dbReference>
<dbReference type="InterPro" id="IPR029056">
    <property type="entry name" value="Ribokinase-like"/>
</dbReference>
<evidence type="ECO:0000313" key="5">
    <source>
        <dbReference type="Proteomes" id="UP000589738"/>
    </source>
</evidence>
<keyword evidence="4" id="KW-0808">Transferase</keyword>
<comment type="caution">
    <text evidence="4">The sequence shown here is derived from an EMBL/GenBank/DDBJ whole genome shotgun (WGS) entry which is preliminary data.</text>
</comment>
<organism evidence="4 5">
    <name type="scientific">Chryseobacterium shigense</name>
    <dbReference type="NCBI Taxonomy" id="297244"/>
    <lineage>
        <taxon>Bacteria</taxon>
        <taxon>Pseudomonadati</taxon>
        <taxon>Bacteroidota</taxon>
        <taxon>Flavobacteriia</taxon>
        <taxon>Flavobacteriales</taxon>
        <taxon>Weeksellaceae</taxon>
        <taxon>Chryseobacterium group</taxon>
        <taxon>Chryseobacterium</taxon>
    </lineage>
</organism>
<dbReference type="Proteomes" id="UP000589738">
    <property type="component" value="Unassembled WGS sequence"/>
</dbReference>
<dbReference type="GO" id="GO:0005829">
    <property type="term" value="C:cytosol"/>
    <property type="evidence" value="ECO:0007669"/>
    <property type="project" value="TreeGrafter"/>
</dbReference>
<proteinExistence type="predicted"/>
<keyword evidence="5" id="KW-1185">Reference proteome</keyword>
<dbReference type="EMBL" id="JACHLC010000002">
    <property type="protein sequence ID" value="MBB6371029.1"/>
    <property type="molecule type" value="Genomic_DNA"/>
</dbReference>
<dbReference type="AlphaFoldDB" id="A0A841NIC5"/>
<dbReference type="InterPro" id="IPR004399">
    <property type="entry name" value="HMP/HMP-P_kinase_dom"/>
</dbReference>
<evidence type="ECO:0000256" key="2">
    <source>
        <dbReference type="ARBA" id="ARBA00012135"/>
    </source>
</evidence>
<dbReference type="GO" id="GO:0008972">
    <property type="term" value="F:phosphomethylpyrimidine kinase activity"/>
    <property type="evidence" value="ECO:0007669"/>
    <property type="project" value="InterPro"/>
</dbReference>
<dbReference type="EC" id="2.7.1.49" evidence="2"/>
<feature type="domain" description="Pyridoxamine kinase/Phosphomethylpyrimidine kinase" evidence="3">
    <location>
        <begin position="15"/>
        <end position="242"/>
    </location>
</feature>
<dbReference type="CDD" id="cd01169">
    <property type="entry name" value="HMPP_kinase"/>
    <property type="match status" value="1"/>
</dbReference>
<reference evidence="4 5" key="1">
    <citation type="submission" date="2020-08" db="EMBL/GenBank/DDBJ databases">
        <title>Functional genomics of gut bacteria from endangered species of beetles.</title>
        <authorList>
            <person name="Carlos-Shanley C."/>
        </authorList>
    </citation>
    <scope>NUCLEOTIDE SEQUENCE [LARGE SCALE GENOMIC DNA]</scope>
    <source>
        <strain evidence="4 5">S00136</strain>
    </source>
</reference>
<gene>
    <name evidence="4" type="ORF">HNP36_002105</name>
</gene>
<dbReference type="Pfam" id="PF08543">
    <property type="entry name" value="Phos_pyr_kin"/>
    <property type="match status" value="1"/>
</dbReference>
<protein>
    <recommendedName>
        <fullName evidence="2">hydroxymethylpyrimidine kinase</fullName>
        <ecNumber evidence="2">2.7.1.49</ecNumber>
    </recommendedName>
</protein>
<dbReference type="SUPFAM" id="SSF53613">
    <property type="entry name" value="Ribokinase-like"/>
    <property type="match status" value="1"/>
</dbReference>
<evidence type="ECO:0000259" key="3">
    <source>
        <dbReference type="Pfam" id="PF08543"/>
    </source>
</evidence>
<evidence type="ECO:0000313" key="4">
    <source>
        <dbReference type="EMBL" id="MBB6371029.1"/>
    </source>
</evidence>
<dbReference type="GO" id="GO:0008902">
    <property type="term" value="F:hydroxymethylpyrimidine kinase activity"/>
    <property type="evidence" value="ECO:0007669"/>
    <property type="project" value="UniProtKB-EC"/>
</dbReference>
<dbReference type="PANTHER" id="PTHR20858">
    <property type="entry name" value="PHOSPHOMETHYLPYRIMIDINE KINASE"/>
    <property type="match status" value="1"/>
</dbReference>
<dbReference type="GO" id="GO:0009228">
    <property type="term" value="P:thiamine biosynthetic process"/>
    <property type="evidence" value="ECO:0007669"/>
    <property type="project" value="InterPro"/>
</dbReference>
<dbReference type="InterPro" id="IPR013749">
    <property type="entry name" value="PM/HMP-P_kinase-1"/>
</dbReference>
<dbReference type="Gene3D" id="3.40.1190.20">
    <property type="match status" value="1"/>
</dbReference>
<evidence type="ECO:0000256" key="1">
    <source>
        <dbReference type="ARBA" id="ARBA00004948"/>
    </source>
</evidence>
<name>A0A841NIC5_9FLAO</name>
<keyword evidence="4" id="KW-0418">Kinase</keyword>